<protein>
    <submittedName>
        <fullName evidence="2">Uncharacterized protein</fullName>
    </submittedName>
</protein>
<dbReference type="EMBL" id="CP000573">
    <property type="protein sequence ID" value="ABN92749.1"/>
    <property type="molecule type" value="Genomic_DNA"/>
</dbReference>
<feature type="compositionally biased region" description="Basic residues" evidence="1">
    <location>
        <begin position="45"/>
        <end position="59"/>
    </location>
</feature>
<feature type="compositionally biased region" description="Basic and acidic residues" evidence="1">
    <location>
        <begin position="83"/>
        <end position="106"/>
    </location>
</feature>
<evidence type="ECO:0000313" key="2">
    <source>
        <dbReference type="EMBL" id="ABN92749.1"/>
    </source>
</evidence>
<feature type="compositionally biased region" description="Basic and acidic residues" evidence="1">
    <location>
        <begin position="1"/>
        <end position="14"/>
    </location>
</feature>
<feature type="compositionally biased region" description="Basic and acidic residues" evidence="1">
    <location>
        <begin position="60"/>
        <end position="71"/>
    </location>
</feature>
<reference evidence="3" key="1">
    <citation type="submission" date="2007-02" db="EMBL/GenBank/DDBJ databases">
        <authorList>
            <person name="DeShazer D."/>
            <person name="Woods D.E."/>
            <person name="Nierman W.C."/>
        </authorList>
    </citation>
    <scope>NUCLEOTIDE SEQUENCE [LARGE SCALE GENOMIC DNA]</scope>
    <source>
        <strain evidence="3">1106a</strain>
    </source>
</reference>
<organism evidence="2 3">
    <name type="scientific">Burkholderia pseudomallei (strain 1106a)</name>
    <dbReference type="NCBI Taxonomy" id="357348"/>
    <lineage>
        <taxon>Bacteria</taxon>
        <taxon>Pseudomonadati</taxon>
        <taxon>Pseudomonadota</taxon>
        <taxon>Betaproteobacteria</taxon>
        <taxon>Burkholderiales</taxon>
        <taxon>Burkholderiaceae</taxon>
        <taxon>Burkholderia</taxon>
        <taxon>pseudomallei group</taxon>
    </lineage>
</organism>
<name>A3P660_BURP0</name>
<proteinExistence type="predicted"/>
<dbReference type="AlphaFoldDB" id="A3P660"/>
<dbReference type="Proteomes" id="UP000006738">
    <property type="component" value="Chromosome II"/>
</dbReference>
<evidence type="ECO:0000313" key="3">
    <source>
        <dbReference type="Proteomes" id="UP000006738"/>
    </source>
</evidence>
<dbReference type="HOGENOM" id="CLU_1812154_0_0_4"/>
<accession>A3P660</accession>
<feature type="region of interest" description="Disordered" evidence="1">
    <location>
        <begin position="1"/>
        <end position="142"/>
    </location>
</feature>
<gene>
    <name evidence="2" type="ordered locus">BURPS1106A_A1786</name>
</gene>
<evidence type="ECO:0000256" key="1">
    <source>
        <dbReference type="SAM" id="MobiDB-lite"/>
    </source>
</evidence>
<sequence>MRRDDPAGARRAVRDPSPAARASAYRPFGPAVRDRRFATGGSRSGRSRAAVRRPACARRAVRDRPLRRGDAGGRSQMAACFHAVRERARTAVRDGRSSSPARDRSSAYRTPNTGSPPFIRPSPVRAKRPAASGRRAPPNFRQ</sequence>
<feature type="compositionally biased region" description="Low complexity" evidence="1">
    <location>
        <begin position="15"/>
        <end position="27"/>
    </location>
</feature>
<dbReference type="KEGG" id="bpl:BURPS1106A_A1786"/>